<keyword evidence="2 6" id="KW-0812">Transmembrane</keyword>
<keyword evidence="4 6" id="KW-0472">Membrane</keyword>
<evidence type="ECO:0000256" key="3">
    <source>
        <dbReference type="ARBA" id="ARBA00022989"/>
    </source>
</evidence>
<dbReference type="AlphaFoldDB" id="A0A423XD15"/>
<evidence type="ECO:0000256" key="2">
    <source>
        <dbReference type="ARBA" id="ARBA00022692"/>
    </source>
</evidence>
<keyword evidence="3 6" id="KW-1133">Transmembrane helix</keyword>
<evidence type="ECO:0000313" key="9">
    <source>
        <dbReference type="Proteomes" id="UP000285146"/>
    </source>
</evidence>
<feature type="transmembrane region" description="Helical" evidence="6">
    <location>
        <begin position="122"/>
        <end position="144"/>
    </location>
</feature>
<dbReference type="InterPro" id="IPR049326">
    <property type="entry name" value="Rhodopsin_dom_fungi"/>
</dbReference>
<dbReference type="OrthoDB" id="3923077at2759"/>
<dbReference type="PANTHER" id="PTHR33048:SF93">
    <property type="entry name" value="INTEGRAL MEMBRANE PROTEIN"/>
    <property type="match status" value="1"/>
</dbReference>
<dbReference type="GO" id="GO:0016020">
    <property type="term" value="C:membrane"/>
    <property type="evidence" value="ECO:0007669"/>
    <property type="project" value="UniProtKB-SubCell"/>
</dbReference>
<evidence type="ECO:0000256" key="4">
    <source>
        <dbReference type="ARBA" id="ARBA00023136"/>
    </source>
</evidence>
<dbReference type="Proteomes" id="UP000285146">
    <property type="component" value="Unassembled WGS sequence"/>
</dbReference>
<organism evidence="8 9">
    <name type="scientific">Cytospora leucostoma</name>
    <dbReference type="NCBI Taxonomy" id="1230097"/>
    <lineage>
        <taxon>Eukaryota</taxon>
        <taxon>Fungi</taxon>
        <taxon>Dikarya</taxon>
        <taxon>Ascomycota</taxon>
        <taxon>Pezizomycotina</taxon>
        <taxon>Sordariomycetes</taxon>
        <taxon>Sordariomycetidae</taxon>
        <taxon>Diaporthales</taxon>
        <taxon>Cytosporaceae</taxon>
        <taxon>Cytospora</taxon>
    </lineage>
</organism>
<feature type="transmembrane region" description="Helical" evidence="6">
    <location>
        <begin position="201"/>
        <end position="220"/>
    </location>
</feature>
<dbReference type="EMBL" id="LKEB01000016">
    <property type="protein sequence ID" value="ROW13969.1"/>
    <property type="molecule type" value="Genomic_DNA"/>
</dbReference>
<dbReference type="InterPro" id="IPR052337">
    <property type="entry name" value="SAT4-like"/>
</dbReference>
<feature type="transmembrane region" description="Helical" evidence="6">
    <location>
        <begin position="240"/>
        <end position="260"/>
    </location>
</feature>
<feature type="transmembrane region" description="Helical" evidence="6">
    <location>
        <begin position="88"/>
        <end position="110"/>
    </location>
</feature>
<name>A0A423XD15_9PEZI</name>
<dbReference type="InParanoid" id="A0A423XD15"/>
<proteinExistence type="inferred from homology"/>
<keyword evidence="9" id="KW-1185">Reference proteome</keyword>
<feature type="transmembrane region" description="Helical" evidence="6">
    <location>
        <begin position="43"/>
        <end position="68"/>
    </location>
</feature>
<evidence type="ECO:0000256" key="5">
    <source>
        <dbReference type="ARBA" id="ARBA00038359"/>
    </source>
</evidence>
<sequence>MALGGKGPLVVVVLFVEAFLSGLFIGLRWFTRKFVRGDVGSDDYILVATWVFQVIFAVFFLISSTYGFGQHNADLDAYNIMMATKVELMGQFAVSLAMGASKAAVALLLLRIINVFWQKCVLWFWIFSMMFLSILLAITCFAQCTPVESLWDPSVSVVACPINLTKVAFVMCSWSAAMDFFLALFPWYILWHLNMKRKDKITICFSLSLGVFAGACGIVRTTGLAVLSETSDYLYATADSVMWTSSELCITIICVCIPSLRPLWQRLTGGSSTDQYYHNSRSRGGFGTKLSTGPDMPSRSHEAAAGAYPLGNIEIEVSGGRETALRTTWNESDDQSDKSILGNTDGIVRKQEITVEYSAR</sequence>
<evidence type="ECO:0000259" key="7">
    <source>
        <dbReference type="Pfam" id="PF20684"/>
    </source>
</evidence>
<feature type="transmembrane region" description="Helical" evidence="6">
    <location>
        <begin position="164"/>
        <end position="189"/>
    </location>
</feature>
<feature type="domain" description="Rhodopsin" evidence="7">
    <location>
        <begin position="27"/>
        <end position="266"/>
    </location>
</feature>
<gene>
    <name evidence="8" type="ORF">VPNG_04030</name>
</gene>
<evidence type="ECO:0000256" key="6">
    <source>
        <dbReference type="SAM" id="Phobius"/>
    </source>
</evidence>
<protein>
    <recommendedName>
        <fullName evidence="7">Rhodopsin domain-containing protein</fullName>
    </recommendedName>
</protein>
<comment type="caution">
    <text evidence="8">The sequence shown here is derived from an EMBL/GenBank/DDBJ whole genome shotgun (WGS) entry which is preliminary data.</text>
</comment>
<dbReference type="Pfam" id="PF20684">
    <property type="entry name" value="Fung_rhodopsin"/>
    <property type="match status" value="1"/>
</dbReference>
<evidence type="ECO:0000313" key="8">
    <source>
        <dbReference type="EMBL" id="ROW13969.1"/>
    </source>
</evidence>
<comment type="subcellular location">
    <subcellularLocation>
        <location evidence="1">Membrane</location>
        <topology evidence="1">Multi-pass membrane protein</topology>
    </subcellularLocation>
</comment>
<feature type="transmembrane region" description="Helical" evidence="6">
    <location>
        <begin position="12"/>
        <end position="31"/>
    </location>
</feature>
<evidence type="ECO:0000256" key="1">
    <source>
        <dbReference type="ARBA" id="ARBA00004141"/>
    </source>
</evidence>
<reference evidence="8 9" key="1">
    <citation type="submission" date="2015-09" db="EMBL/GenBank/DDBJ databases">
        <title>Host preference determinants of Valsa canker pathogens revealed by comparative genomics.</title>
        <authorList>
            <person name="Yin Z."/>
            <person name="Huang L."/>
        </authorList>
    </citation>
    <scope>NUCLEOTIDE SEQUENCE [LARGE SCALE GENOMIC DNA]</scope>
    <source>
        <strain evidence="8 9">SXYLt</strain>
    </source>
</reference>
<accession>A0A423XD15</accession>
<dbReference type="PANTHER" id="PTHR33048">
    <property type="entry name" value="PTH11-LIKE INTEGRAL MEMBRANE PROTEIN (AFU_ORTHOLOGUE AFUA_5G11245)"/>
    <property type="match status" value="1"/>
</dbReference>
<comment type="similarity">
    <text evidence="5">Belongs to the SAT4 family.</text>
</comment>